<accession>A0ABW6TPH0</accession>
<gene>
    <name evidence="2" type="ORF">ACFYY5_34670</name>
</gene>
<dbReference type="Gene3D" id="3.40.50.1820">
    <property type="entry name" value="alpha/beta hydrolase"/>
    <property type="match status" value="1"/>
</dbReference>
<reference evidence="2 3" key="1">
    <citation type="submission" date="2024-10" db="EMBL/GenBank/DDBJ databases">
        <title>The Natural Products Discovery Center: Release of the First 8490 Sequenced Strains for Exploring Actinobacteria Biosynthetic Diversity.</title>
        <authorList>
            <person name="Kalkreuter E."/>
            <person name="Kautsar S.A."/>
            <person name="Yang D."/>
            <person name="Bader C.D."/>
            <person name="Teijaro C.N."/>
            <person name="Fluegel L."/>
            <person name="Davis C.M."/>
            <person name="Simpson J.R."/>
            <person name="Lauterbach L."/>
            <person name="Steele A.D."/>
            <person name="Gui C."/>
            <person name="Meng S."/>
            <person name="Li G."/>
            <person name="Viehrig K."/>
            <person name="Ye F."/>
            <person name="Su P."/>
            <person name="Kiefer A.F."/>
            <person name="Nichols A."/>
            <person name="Cepeda A.J."/>
            <person name="Yan W."/>
            <person name="Fan B."/>
            <person name="Jiang Y."/>
            <person name="Adhikari A."/>
            <person name="Zheng C.-J."/>
            <person name="Schuster L."/>
            <person name="Cowan T.M."/>
            <person name="Smanski M.J."/>
            <person name="Chevrette M.G."/>
            <person name="De Carvalho L.P.S."/>
            <person name="Shen B."/>
        </authorList>
    </citation>
    <scope>NUCLEOTIDE SEQUENCE [LARGE SCALE GENOMIC DNA]</scope>
    <source>
        <strain evidence="2 3">NPDC001867</strain>
    </source>
</reference>
<proteinExistence type="predicted"/>
<feature type="domain" description="Serine aminopeptidase S33" evidence="1">
    <location>
        <begin position="6"/>
        <end position="61"/>
    </location>
</feature>
<keyword evidence="3" id="KW-1185">Reference proteome</keyword>
<keyword evidence="2" id="KW-0378">Hydrolase</keyword>
<dbReference type="InterPro" id="IPR022742">
    <property type="entry name" value="Hydrolase_4"/>
</dbReference>
<evidence type="ECO:0000313" key="3">
    <source>
        <dbReference type="Proteomes" id="UP001602089"/>
    </source>
</evidence>
<dbReference type="Proteomes" id="UP001602089">
    <property type="component" value="Unassembled WGS sequence"/>
</dbReference>
<dbReference type="Pfam" id="PF12146">
    <property type="entry name" value="Hydrolase_4"/>
    <property type="match status" value="1"/>
</dbReference>
<organism evidence="2 3">
    <name type="scientific">Nocardia elegans</name>
    <dbReference type="NCBI Taxonomy" id="300029"/>
    <lineage>
        <taxon>Bacteria</taxon>
        <taxon>Bacillati</taxon>
        <taxon>Actinomycetota</taxon>
        <taxon>Actinomycetes</taxon>
        <taxon>Mycobacteriales</taxon>
        <taxon>Nocardiaceae</taxon>
        <taxon>Nocardia</taxon>
    </lineage>
</organism>
<dbReference type="InterPro" id="IPR029058">
    <property type="entry name" value="AB_hydrolase_fold"/>
</dbReference>
<comment type="caution">
    <text evidence="2">The sequence shown here is derived from an EMBL/GenBank/DDBJ whole genome shotgun (WGS) entry which is preliminary data.</text>
</comment>
<dbReference type="SUPFAM" id="SSF53474">
    <property type="entry name" value="alpha/beta-Hydrolases"/>
    <property type="match status" value="1"/>
</dbReference>
<evidence type="ECO:0000259" key="1">
    <source>
        <dbReference type="Pfam" id="PF12146"/>
    </source>
</evidence>
<evidence type="ECO:0000313" key="2">
    <source>
        <dbReference type="EMBL" id="MFF4028001.1"/>
    </source>
</evidence>
<dbReference type="GO" id="GO:0016787">
    <property type="term" value="F:hydrolase activity"/>
    <property type="evidence" value="ECO:0007669"/>
    <property type="project" value="UniProtKB-KW"/>
</dbReference>
<dbReference type="RefSeq" id="WP_387133047.1">
    <property type="nucleotide sequence ID" value="NZ_JBIATK010000021.1"/>
</dbReference>
<dbReference type="EMBL" id="JBIATK010000021">
    <property type="protein sequence ID" value="MFF4028001.1"/>
    <property type="molecule type" value="Genomic_DNA"/>
</dbReference>
<name>A0ABW6TPH0_9NOCA</name>
<sequence length="80" mass="8512">MLNPAIVDAGERSRERLGELTVPTLVVHGTDDPFFSYGNGQAMAREIPDADLLPLPGIGHEPPASTSDQLLVAMLALEDT</sequence>
<protein>
    <submittedName>
        <fullName evidence="2">Alpha/beta fold hydrolase</fullName>
    </submittedName>
</protein>